<dbReference type="InterPro" id="IPR029058">
    <property type="entry name" value="AB_hydrolase_fold"/>
</dbReference>
<evidence type="ECO:0000313" key="2">
    <source>
        <dbReference type="EMBL" id="WXA94233.1"/>
    </source>
</evidence>
<dbReference type="Proteomes" id="UP001379533">
    <property type="component" value="Chromosome"/>
</dbReference>
<keyword evidence="2" id="KW-0378">Hydrolase</keyword>
<proteinExistence type="predicted"/>
<organism evidence="2 3">
    <name type="scientific">Pendulispora brunnea</name>
    <dbReference type="NCBI Taxonomy" id="2905690"/>
    <lineage>
        <taxon>Bacteria</taxon>
        <taxon>Pseudomonadati</taxon>
        <taxon>Myxococcota</taxon>
        <taxon>Myxococcia</taxon>
        <taxon>Myxococcales</taxon>
        <taxon>Sorangiineae</taxon>
        <taxon>Pendulisporaceae</taxon>
        <taxon>Pendulispora</taxon>
    </lineage>
</organism>
<dbReference type="Gene3D" id="3.40.50.1820">
    <property type="entry name" value="alpha/beta hydrolase"/>
    <property type="match status" value="1"/>
</dbReference>
<dbReference type="SUPFAM" id="SSF53474">
    <property type="entry name" value="alpha/beta-Hydrolases"/>
    <property type="match status" value="1"/>
</dbReference>
<evidence type="ECO:0000259" key="1">
    <source>
        <dbReference type="Pfam" id="PF12697"/>
    </source>
</evidence>
<name>A0ABZ2K6B1_9BACT</name>
<protein>
    <submittedName>
        <fullName evidence="2">Alpha/beta hydrolase</fullName>
    </submittedName>
</protein>
<reference evidence="2 3" key="1">
    <citation type="submission" date="2021-12" db="EMBL/GenBank/DDBJ databases">
        <title>Discovery of the Pendulisporaceae a myxobacterial family with distinct sporulation behavior and unique specialized metabolism.</title>
        <authorList>
            <person name="Garcia R."/>
            <person name="Popoff A."/>
            <person name="Bader C.D."/>
            <person name="Loehr J."/>
            <person name="Walesch S."/>
            <person name="Walt C."/>
            <person name="Boldt J."/>
            <person name="Bunk B."/>
            <person name="Haeckl F.J.F.P.J."/>
            <person name="Gunesch A.P."/>
            <person name="Birkelbach J."/>
            <person name="Nuebel U."/>
            <person name="Pietschmann T."/>
            <person name="Bach T."/>
            <person name="Mueller R."/>
        </authorList>
    </citation>
    <scope>NUCLEOTIDE SEQUENCE [LARGE SCALE GENOMIC DNA]</scope>
    <source>
        <strain evidence="2 3">MSr12523</strain>
    </source>
</reference>
<evidence type="ECO:0000313" key="3">
    <source>
        <dbReference type="Proteomes" id="UP001379533"/>
    </source>
</evidence>
<feature type="domain" description="AB hydrolase-1" evidence="1">
    <location>
        <begin position="60"/>
        <end position="288"/>
    </location>
</feature>
<dbReference type="PRINTS" id="PR00412">
    <property type="entry name" value="EPOXHYDRLASE"/>
</dbReference>
<dbReference type="InterPro" id="IPR000073">
    <property type="entry name" value="AB_hydrolase_1"/>
</dbReference>
<dbReference type="Pfam" id="PF12697">
    <property type="entry name" value="Abhydrolase_6"/>
    <property type="match status" value="1"/>
</dbReference>
<dbReference type="EMBL" id="CP089982">
    <property type="protein sequence ID" value="WXA94233.1"/>
    <property type="molecule type" value="Genomic_DNA"/>
</dbReference>
<dbReference type="RefSeq" id="WP_394844835.1">
    <property type="nucleotide sequence ID" value="NZ_CP089982.1"/>
</dbReference>
<gene>
    <name evidence="2" type="ORF">LZC95_48285</name>
</gene>
<dbReference type="InterPro" id="IPR000639">
    <property type="entry name" value="Epox_hydrolase-like"/>
</dbReference>
<sequence length="296" mass="32817">MNAYGLERPLAWSRAYNPLYSGRNGIRIRRTPSGNVRLRCQGEGARTIVFVCDTPVFIEHYDGLFDLLSPRFKVLCLELPGMGFSKAARGFDYGLRSQAQAVREVLEAENVEDCILSFSCVGAYLALILASMAPSVVRGVVSVQAPSWEQERIWARRIDFGGRGLVATPVLGQLLVRAGKRRIAKRWFHSNLGKGAAKQQFADTAAGAFDAGSPWALASMVQAYFSSEDPTFVPVQQPALVIWGSQDRSHRRSDPESALPYFREARVMRFDQAGHCPDLEQPQQFARALVSFSAEL</sequence>
<dbReference type="PANTHER" id="PTHR46438">
    <property type="entry name" value="ALPHA/BETA-HYDROLASES SUPERFAMILY PROTEIN"/>
    <property type="match status" value="1"/>
</dbReference>
<dbReference type="GO" id="GO:0016787">
    <property type="term" value="F:hydrolase activity"/>
    <property type="evidence" value="ECO:0007669"/>
    <property type="project" value="UniProtKB-KW"/>
</dbReference>
<keyword evidence="3" id="KW-1185">Reference proteome</keyword>
<accession>A0ABZ2K6B1</accession>